<dbReference type="CDD" id="cd00093">
    <property type="entry name" value="HTH_XRE"/>
    <property type="match status" value="1"/>
</dbReference>
<dbReference type="Pfam" id="PF13413">
    <property type="entry name" value="HTH_25"/>
    <property type="match status" value="1"/>
</dbReference>
<accession>A0ABV8RKH8</accession>
<gene>
    <name evidence="3" type="ORF">ACFO0A_01640</name>
</gene>
<proteinExistence type="predicted"/>
<protein>
    <submittedName>
        <fullName evidence="3">Helix-turn-helix domain-containing protein</fullName>
    </submittedName>
</protein>
<dbReference type="Gene3D" id="1.10.260.40">
    <property type="entry name" value="lambda repressor-like DNA-binding domains"/>
    <property type="match status" value="1"/>
</dbReference>
<name>A0ABV8RKH8_9SPHN</name>
<organism evidence="3 4">
    <name type="scientific">Novosphingobium tardum</name>
    <dbReference type="NCBI Taxonomy" id="1538021"/>
    <lineage>
        <taxon>Bacteria</taxon>
        <taxon>Pseudomonadati</taxon>
        <taxon>Pseudomonadota</taxon>
        <taxon>Alphaproteobacteria</taxon>
        <taxon>Sphingomonadales</taxon>
        <taxon>Sphingomonadaceae</taxon>
        <taxon>Novosphingobium</taxon>
    </lineage>
</organism>
<dbReference type="EMBL" id="JBHSDR010000003">
    <property type="protein sequence ID" value="MFC4293754.1"/>
    <property type="molecule type" value="Genomic_DNA"/>
</dbReference>
<evidence type="ECO:0000313" key="4">
    <source>
        <dbReference type="Proteomes" id="UP001595828"/>
    </source>
</evidence>
<feature type="region of interest" description="Disordered" evidence="1">
    <location>
        <begin position="196"/>
        <end position="253"/>
    </location>
</feature>
<dbReference type="RefSeq" id="WP_379537239.1">
    <property type="nucleotide sequence ID" value="NZ_JBHSDR010000003.1"/>
</dbReference>
<dbReference type="Proteomes" id="UP001595828">
    <property type="component" value="Unassembled WGS sequence"/>
</dbReference>
<feature type="transmembrane region" description="Helical" evidence="2">
    <location>
        <begin position="121"/>
        <end position="140"/>
    </location>
</feature>
<comment type="caution">
    <text evidence="3">The sequence shown here is derived from an EMBL/GenBank/DDBJ whole genome shotgun (WGS) entry which is preliminary data.</text>
</comment>
<dbReference type="PANTHER" id="PTHR34475">
    <property type="match status" value="1"/>
</dbReference>
<evidence type="ECO:0000256" key="1">
    <source>
        <dbReference type="SAM" id="MobiDB-lite"/>
    </source>
</evidence>
<evidence type="ECO:0000256" key="2">
    <source>
        <dbReference type="SAM" id="Phobius"/>
    </source>
</evidence>
<dbReference type="InterPro" id="IPR001387">
    <property type="entry name" value="Cro/C1-type_HTH"/>
</dbReference>
<keyword evidence="2" id="KW-0472">Membrane</keyword>
<keyword evidence="4" id="KW-1185">Reference proteome</keyword>
<dbReference type="InterPro" id="IPR050400">
    <property type="entry name" value="Bact_Cytoskel_RodZ"/>
</dbReference>
<reference evidence="4" key="1">
    <citation type="journal article" date="2019" name="Int. J. Syst. Evol. Microbiol.">
        <title>The Global Catalogue of Microorganisms (GCM) 10K type strain sequencing project: providing services to taxonomists for standard genome sequencing and annotation.</title>
        <authorList>
            <consortium name="The Broad Institute Genomics Platform"/>
            <consortium name="The Broad Institute Genome Sequencing Center for Infectious Disease"/>
            <person name="Wu L."/>
            <person name="Ma J."/>
        </authorList>
    </citation>
    <scope>NUCLEOTIDE SEQUENCE [LARGE SCALE GENOMIC DNA]</scope>
    <source>
        <strain evidence="4">CGMCC 1.12989</strain>
    </source>
</reference>
<keyword evidence="2" id="KW-0812">Transmembrane</keyword>
<dbReference type="InterPro" id="IPR010982">
    <property type="entry name" value="Lambda_DNA-bd_dom_sf"/>
</dbReference>
<keyword evidence="2" id="KW-1133">Transmembrane helix</keyword>
<dbReference type="PANTHER" id="PTHR34475:SF1">
    <property type="entry name" value="CYTOSKELETON PROTEIN RODZ"/>
    <property type="match status" value="1"/>
</dbReference>
<evidence type="ECO:0000313" key="3">
    <source>
        <dbReference type="EMBL" id="MFC4293754.1"/>
    </source>
</evidence>
<sequence length="253" mass="25668">MAEADALHLDIAAEDTSFASAGEKLRRAREQAGIDRAALSALTKINERHLEALEAGDFAALPARIYAVGFARTYARAVGLDELAIAGQVRQELIDRDTPTISRPTHHSEIEDPARIPSSRMAWVAGFVVIALIIAGAIFWRSALAPAVDLPPVSAAPAMAGGDTAVMQPDLAPTPEAPVTAESAVPPAPAAMVGTTAPARAATTPAGTARQRAAPAAAAPVGQQVPSTAPSAAPAPVASAAPAGQADPALPQQ</sequence>